<evidence type="ECO:0000256" key="2">
    <source>
        <dbReference type="SAM" id="Phobius"/>
    </source>
</evidence>
<dbReference type="AlphaFoldDB" id="A0A0K6FUA7"/>
<feature type="compositionally biased region" description="Low complexity" evidence="1">
    <location>
        <begin position="48"/>
        <end position="69"/>
    </location>
</feature>
<dbReference type="EMBL" id="CYGV01001001">
    <property type="protein sequence ID" value="CUA69835.1"/>
    <property type="molecule type" value="Genomic_DNA"/>
</dbReference>
<dbReference type="Proteomes" id="UP000044841">
    <property type="component" value="Unassembled WGS sequence"/>
</dbReference>
<keyword evidence="2" id="KW-0812">Transmembrane</keyword>
<protein>
    <submittedName>
        <fullName evidence="3">Uncharacterized protein</fullName>
    </submittedName>
</protein>
<keyword evidence="2" id="KW-1133">Transmembrane helix</keyword>
<evidence type="ECO:0000313" key="4">
    <source>
        <dbReference type="Proteomes" id="UP000044841"/>
    </source>
</evidence>
<accession>A0A0K6FUA7</accession>
<reference evidence="3 4" key="1">
    <citation type="submission" date="2015-07" db="EMBL/GenBank/DDBJ databases">
        <authorList>
            <person name="Noorani M."/>
        </authorList>
    </citation>
    <scope>NUCLEOTIDE SEQUENCE [LARGE SCALE GENOMIC DNA]</scope>
    <source>
        <strain evidence="3">BBA 69670</strain>
    </source>
</reference>
<keyword evidence="4" id="KW-1185">Reference proteome</keyword>
<gene>
    <name evidence="3" type="ORF">RSOLAG22IIIB_04089</name>
</gene>
<sequence>MSRVLSAQAPDCLQSISSAREGCENLISRFATDQTIPRAGVMTPRGDNTTIISNSTDATNSTTASTGSNSSAHTISIVVATVGLVFVGFLLYFAWQCIGCIRGSRSGKPVFGYVGV</sequence>
<proteinExistence type="predicted"/>
<keyword evidence="2" id="KW-0472">Membrane</keyword>
<organism evidence="3 4">
    <name type="scientific">Rhizoctonia solani</name>
    <dbReference type="NCBI Taxonomy" id="456999"/>
    <lineage>
        <taxon>Eukaryota</taxon>
        <taxon>Fungi</taxon>
        <taxon>Dikarya</taxon>
        <taxon>Basidiomycota</taxon>
        <taxon>Agaricomycotina</taxon>
        <taxon>Agaricomycetes</taxon>
        <taxon>Cantharellales</taxon>
        <taxon>Ceratobasidiaceae</taxon>
        <taxon>Rhizoctonia</taxon>
    </lineage>
</organism>
<feature type="region of interest" description="Disordered" evidence="1">
    <location>
        <begin position="46"/>
        <end position="69"/>
    </location>
</feature>
<feature type="transmembrane region" description="Helical" evidence="2">
    <location>
        <begin position="75"/>
        <end position="95"/>
    </location>
</feature>
<name>A0A0K6FUA7_9AGAM</name>
<evidence type="ECO:0000256" key="1">
    <source>
        <dbReference type="SAM" id="MobiDB-lite"/>
    </source>
</evidence>
<evidence type="ECO:0000313" key="3">
    <source>
        <dbReference type="EMBL" id="CUA69835.1"/>
    </source>
</evidence>